<evidence type="ECO:0000313" key="1">
    <source>
        <dbReference type="EMBL" id="KAJ7376808.1"/>
    </source>
</evidence>
<comment type="caution">
    <text evidence="1">The sequence shown here is derived from an EMBL/GenBank/DDBJ whole genome shotgun (WGS) entry which is preliminary data.</text>
</comment>
<evidence type="ECO:0000313" key="2">
    <source>
        <dbReference type="Proteomes" id="UP001163046"/>
    </source>
</evidence>
<dbReference type="AlphaFoldDB" id="A0A9W9Z9Z5"/>
<dbReference type="OrthoDB" id="5986873at2759"/>
<organism evidence="1 2">
    <name type="scientific">Desmophyllum pertusum</name>
    <dbReference type="NCBI Taxonomy" id="174260"/>
    <lineage>
        <taxon>Eukaryota</taxon>
        <taxon>Metazoa</taxon>
        <taxon>Cnidaria</taxon>
        <taxon>Anthozoa</taxon>
        <taxon>Hexacorallia</taxon>
        <taxon>Scleractinia</taxon>
        <taxon>Caryophylliina</taxon>
        <taxon>Caryophylliidae</taxon>
        <taxon>Desmophyllum</taxon>
    </lineage>
</organism>
<proteinExistence type="predicted"/>
<reference evidence="1" key="1">
    <citation type="submission" date="2023-01" db="EMBL/GenBank/DDBJ databases">
        <title>Genome assembly of the deep-sea coral Lophelia pertusa.</title>
        <authorList>
            <person name="Herrera S."/>
            <person name="Cordes E."/>
        </authorList>
    </citation>
    <scope>NUCLEOTIDE SEQUENCE</scope>
    <source>
        <strain evidence="1">USNM1676648</strain>
        <tissue evidence="1">Polyp</tissue>
    </source>
</reference>
<sequence length="110" mass="12164">MGKVLELIAGKDGEARGVKLKLITKYLCQQNSAEALSFNVEVCSVMREFGENHTNEGNINLVGNAGKHANTFAERRRNSLSTCSHDLFYKVVFSTFGKDDNYKGEGRNSS</sequence>
<protein>
    <submittedName>
        <fullName evidence="1">Uncharacterized protein</fullName>
    </submittedName>
</protein>
<dbReference type="EMBL" id="MU826389">
    <property type="protein sequence ID" value="KAJ7376808.1"/>
    <property type="molecule type" value="Genomic_DNA"/>
</dbReference>
<accession>A0A9W9Z9Z5</accession>
<keyword evidence="2" id="KW-1185">Reference proteome</keyword>
<dbReference type="Proteomes" id="UP001163046">
    <property type="component" value="Unassembled WGS sequence"/>
</dbReference>
<gene>
    <name evidence="1" type="ORF">OS493_032270</name>
</gene>
<name>A0A9W9Z9Z5_9CNID</name>